<feature type="compositionally biased region" description="Polar residues" evidence="9">
    <location>
        <begin position="101"/>
        <end position="118"/>
    </location>
</feature>
<accession>A0ABD1YX71</accession>
<evidence type="ECO:0000256" key="3">
    <source>
        <dbReference type="ARBA" id="ARBA00022528"/>
    </source>
</evidence>
<dbReference type="SUPFAM" id="SSF103511">
    <property type="entry name" value="Chlorophyll a-b binding protein"/>
    <property type="match status" value="1"/>
</dbReference>
<keyword evidence="11" id="KW-1185">Reference proteome</keyword>
<dbReference type="Pfam" id="PF00504">
    <property type="entry name" value="Chloroa_b-bind"/>
    <property type="match status" value="1"/>
</dbReference>
<evidence type="ECO:0000256" key="2">
    <source>
        <dbReference type="ARBA" id="ARBA00004229"/>
    </source>
</evidence>
<keyword evidence="5" id="KW-0812">Transmembrane</keyword>
<comment type="caution">
    <text evidence="10">The sequence shown here is derived from an EMBL/GenBank/DDBJ whole genome shotgun (WGS) entry which is preliminary data.</text>
</comment>
<evidence type="ECO:0008006" key="12">
    <source>
        <dbReference type="Google" id="ProtNLM"/>
    </source>
</evidence>
<sequence length="249" mass="27609">MRPRKTSTFAFPVNLSRRLRWRTAHQVDQRVGLVSPPRGGIRAEAKDCEYSRVRNTCSQRVFVRCEAGPNGNSPLGGLKESVDRATKTPITREDILRNQEVNQSEKQSVFGSVPNSGSFYPRPEIERRPETGSRSFGSVFAFDGAAPETINGRLAMLGFVWALIAEKLTGLSVMEQILHPATSGLGFFVGAVQLFTYASLVPIMNGESTDGRRWGPFNARAERWNGRLAMIGFASLLIDEMIRQGPLIH</sequence>
<comment type="subcellular location">
    <subcellularLocation>
        <location evidence="1">Membrane</location>
        <topology evidence="1">Multi-pass membrane protein</topology>
    </subcellularLocation>
    <subcellularLocation>
        <location evidence="2">Plastid</location>
        <location evidence="2">Chloroplast</location>
    </subcellularLocation>
</comment>
<evidence type="ECO:0000313" key="10">
    <source>
        <dbReference type="EMBL" id="KAL2635366.1"/>
    </source>
</evidence>
<evidence type="ECO:0000256" key="6">
    <source>
        <dbReference type="ARBA" id="ARBA00022989"/>
    </source>
</evidence>
<evidence type="ECO:0000256" key="7">
    <source>
        <dbReference type="ARBA" id="ARBA00023136"/>
    </source>
</evidence>
<reference evidence="10 11" key="1">
    <citation type="submission" date="2024-09" db="EMBL/GenBank/DDBJ databases">
        <title>Chromosome-scale assembly of Riccia fluitans.</title>
        <authorList>
            <person name="Paukszto L."/>
            <person name="Sawicki J."/>
            <person name="Karawczyk K."/>
            <person name="Piernik-Szablinska J."/>
            <person name="Szczecinska M."/>
            <person name="Mazdziarz M."/>
        </authorList>
    </citation>
    <scope>NUCLEOTIDE SEQUENCE [LARGE SCALE GENOMIC DNA]</scope>
    <source>
        <strain evidence="10">Rf_01</strain>
        <tissue evidence="10">Aerial parts of the thallus</tissue>
    </source>
</reference>
<dbReference type="GO" id="GO:0009507">
    <property type="term" value="C:chloroplast"/>
    <property type="evidence" value="ECO:0007669"/>
    <property type="project" value="UniProtKB-SubCell"/>
</dbReference>
<gene>
    <name evidence="10" type="ORF">R1flu_006845</name>
</gene>
<evidence type="ECO:0000313" key="11">
    <source>
        <dbReference type="Proteomes" id="UP001605036"/>
    </source>
</evidence>
<dbReference type="GO" id="GO:0016020">
    <property type="term" value="C:membrane"/>
    <property type="evidence" value="ECO:0007669"/>
    <property type="project" value="UniProtKB-SubCell"/>
</dbReference>
<evidence type="ECO:0000256" key="1">
    <source>
        <dbReference type="ARBA" id="ARBA00004141"/>
    </source>
</evidence>
<dbReference type="EMBL" id="JBHFFA010000003">
    <property type="protein sequence ID" value="KAL2635366.1"/>
    <property type="molecule type" value="Genomic_DNA"/>
</dbReference>
<keyword evidence="4" id="KW-0934">Plastid</keyword>
<dbReference type="Proteomes" id="UP001605036">
    <property type="component" value="Unassembled WGS sequence"/>
</dbReference>
<dbReference type="InterPro" id="IPR022796">
    <property type="entry name" value="Chloroa_b-bind"/>
</dbReference>
<comment type="similarity">
    <text evidence="8">Belongs to the ELIP/psbS family.</text>
</comment>
<keyword evidence="3" id="KW-0150">Chloroplast</keyword>
<protein>
    <recommendedName>
        <fullName evidence="12">Early light-induced protein</fullName>
    </recommendedName>
</protein>
<dbReference type="PANTHER" id="PTHR14154">
    <property type="entry name" value="UPF0041 BRAIN PROTEIN 44-RELATED"/>
    <property type="match status" value="1"/>
</dbReference>
<name>A0ABD1YX71_9MARC</name>
<evidence type="ECO:0000256" key="5">
    <source>
        <dbReference type="ARBA" id="ARBA00022692"/>
    </source>
</evidence>
<organism evidence="10 11">
    <name type="scientific">Riccia fluitans</name>
    <dbReference type="NCBI Taxonomy" id="41844"/>
    <lineage>
        <taxon>Eukaryota</taxon>
        <taxon>Viridiplantae</taxon>
        <taxon>Streptophyta</taxon>
        <taxon>Embryophyta</taxon>
        <taxon>Marchantiophyta</taxon>
        <taxon>Marchantiopsida</taxon>
        <taxon>Marchantiidae</taxon>
        <taxon>Marchantiales</taxon>
        <taxon>Ricciaceae</taxon>
        <taxon>Riccia</taxon>
    </lineage>
</organism>
<dbReference type="AlphaFoldDB" id="A0ABD1YX71"/>
<keyword evidence="7" id="KW-0472">Membrane</keyword>
<evidence type="ECO:0000256" key="4">
    <source>
        <dbReference type="ARBA" id="ARBA00022640"/>
    </source>
</evidence>
<keyword evidence="6" id="KW-1133">Transmembrane helix</keyword>
<feature type="region of interest" description="Disordered" evidence="9">
    <location>
        <begin position="101"/>
        <end position="131"/>
    </location>
</feature>
<evidence type="ECO:0000256" key="8">
    <source>
        <dbReference type="ARBA" id="ARBA00037956"/>
    </source>
</evidence>
<proteinExistence type="inferred from homology"/>
<evidence type="ECO:0000256" key="9">
    <source>
        <dbReference type="SAM" id="MobiDB-lite"/>
    </source>
</evidence>